<evidence type="ECO:0000313" key="1">
    <source>
        <dbReference type="EMBL" id="TGO21455.1"/>
    </source>
</evidence>
<protein>
    <submittedName>
        <fullName evidence="1">Uncharacterized protein</fullName>
    </submittedName>
</protein>
<comment type="caution">
    <text evidence="1">The sequence shown here is derived from an EMBL/GenBank/DDBJ whole genome shotgun (WGS) entry which is preliminary data.</text>
</comment>
<evidence type="ECO:0000313" key="2">
    <source>
        <dbReference type="Proteomes" id="UP000297910"/>
    </source>
</evidence>
<organism evidence="1 2">
    <name type="scientific">Botrytis paeoniae</name>
    <dbReference type="NCBI Taxonomy" id="278948"/>
    <lineage>
        <taxon>Eukaryota</taxon>
        <taxon>Fungi</taxon>
        <taxon>Dikarya</taxon>
        <taxon>Ascomycota</taxon>
        <taxon>Pezizomycotina</taxon>
        <taxon>Leotiomycetes</taxon>
        <taxon>Helotiales</taxon>
        <taxon>Sclerotiniaceae</taxon>
        <taxon>Botrytis</taxon>
    </lineage>
</organism>
<name>A0A4Z1FA67_9HELO</name>
<proteinExistence type="predicted"/>
<dbReference type="EMBL" id="PQXI01000217">
    <property type="protein sequence ID" value="TGO21455.1"/>
    <property type="molecule type" value="Genomic_DNA"/>
</dbReference>
<dbReference type="AlphaFoldDB" id="A0A4Z1FA67"/>
<reference evidence="1 2" key="1">
    <citation type="submission" date="2017-12" db="EMBL/GenBank/DDBJ databases">
        <title>Comparative genomics of Botrytis spp.</title>
        <authorList>
            <person name="Valero-Jimenez C.A."/>
            <person name="Tapia P."/>
            <person name="Veloso J."/>
            <person name="Silva-Moreno E."/>
            <person name="Staats M."/>
            <person name="Valdes J.H."/>
            <person name="Van Kan J.A.L."/>
        </authorList>
    </citation>
    <scope>NUCLEOTIDE SEQUENCE [LARGE SCALE GENOMIC DNA]</scope>
    <source>
        <strain evidence="1 2">Bp0003</strain>
    </source>
</reference>
<gene>
    <name evidence="1" type="ORF">BPAE_0218g00080</name>
</gene>
<sequence>MDLKEIGAAFVVAEAGELVDEDADADAELDAEETAALAELEAEEITELIELDAEEMAELIAPPGLDDVNAVPVALAVDDKLVLVRILTTPPGLLELNALPVALTSAVVELARPPGFSDVMAWVVTLPVTAVAEALNAEHRAKPTLAAVASGDETGGYGGLDGGLRGTALACLVGGSAAGDGDGALETGDLGGWVSGMGGIFMEGKGGSVEGDGAKKEKIE</sequence>
<keyword evidence="2" id="KW-1185">Reference proteome</keyword>
<accession>A0A4Z1FA67</accession>
<dbReference type="Proteomes" id="UP000297910">
    <property type="component" value="Unassembled WGS sequence"/>
</dbReference>